<protein>
    <recommendedName>
        <fullName evidence="2">histidine kinase</fullName>
        <ecNumber evidence="2">2.7.13.3</ecNumber>
    </recommendedName>
</protein>
<dbReference type="AlphaFoldDB" id="A0A418M6S1"/>
<comment type="caution">
    <text evidence="7">The sequence shown here is derived from an EMBL/GenBank/DDBJ whole genome shotgun (WGS) entry which is preliminary data.</text>
</comment>
<dbReference type="Pfam" id="PF02518">
    <property type="entry name" value="HATPase_c"/>
    <property type="match status" value="1"/>
</dbReference>
<evidence type="ECO:0000256" key="5">
    <source>
        <dbReference type="ARBA" id="ARBA00022777"/>
    </source>
</evidence>
<name>A0A418M6S1_9BACT</name>
<dbReference type="PRINTS" id="PR00344">
    <property type="entry name" value="BCTRLSENSOR"/>
</dbReference>
<dbReference type="SMART" id="SM00387">
    <property type="entry name" value="HATPase_c"/>
    <property type="match status" value="1"/>
</dbReference>
<evidence type="ECO:0000313" key="7">
    <source>
        <dbReference type="EMBL" id="RIV21617.1"/>
    </source>
</evidence>
<evidence type="ECO:0000256" key="4">
    <source>
        <dbReference type="ARBA" id="ARBA00022679"/>
    </source>
</evidence>
<feature type="domain" description="Histidine kinase" evidence="6">
    <location>
        <begin position="667"/>
        <end position="908"/>
    </location>
</feature>
<dbReference type="InterPro" id="IPR003594">
    <property type="entry name" value="HATPase_dom"/>
</dbReference>
<dbReference type="PROSITE" id="PS50109">
    <property type="entry name" value="HIS_KIN"/>
    <property type="match status" value="1"/>
</dbReference>
<dbReference type="InterPro" id="IPR003661">
    <property type="entry name" value="HisK_dim/P_dom"/>
</dbReference>
<proteinExistence type="predicted"/>
<dbReference type="GO" id="GO:0000155">
    <property type="term" value="F:phosphorelay sensor kinase activity"/>
    <property type="evidence" value="ECO:0007669"/>
    <property type="project" value="InterPro"/>
</dbReference>
<keyword evidence="8" id="KW-1185">Reference proteome</keyword>
<dbReference type="SMART" id="SM00388">
    <property type="entry name" value="HisKA"/>
    <property type="match status" value="1"/>
</dbReference>
<evidence type="ECO:0000259" key="6">
    <source>
        <dbReference type="PROSITE" id="PS50109"/>
    </source>
</evidence>
<comment type="catalytic activity">
    <reaction evidence="1">
        <text>ATP + protein L-histidine = ADP + protein N-phospho-L-histidine.</text>
        <dbReference type="EC" id="2.7.13.3"/>
    </reaction>
</comment>
<dbReference type="Pfam" id="PF00512">
    <property type="entry name" value="HisKA"/>
    <property type="match status" value="1"/>
</dbReference>
<dbReference type="Gene3D" id="3.30.565.10">
    <property type="entry name" value="Histidine kinase-like ATPase, C-terminal domain"/>
    <property type="match status" value="1"/>
</dbReference>
<dbReference type="NCBIfam" id="TIGR00229">
    <property type="entry name" value="sensory_box"/>
    <property type="match status" value="2"/>
</dbReference>
<dbReference type="RefSeq" id="WP_119669408.1">
    <property type="nucleotide sequence ID" value="NZ_QXED01000005.1"/>
</dbReference>
<dbReference type="CDD" id="cd00130">
    <property type="entry name" value="PAS"/>
    <property type="match status" value="3"/>
</dbReference>
<dbReference type="Gene3D" id="3.30.450.20">
    <property type="entry name" value="PAS domain"/>
    <property type="match status" value="5"/>
</dbReference>
<sequence length="908" mass="102998">MNTGLRSTLPDQTHYFQDLLAATTAAIVHLEAIRDATSKVIDFRYRFVNKAAARLIGVPSPDALMGTTWSERVPEAGRADWLSQYTRVIDNGESIRYTQVTNDTGTDRWTDVVVSRFGDGVLLTLHDCTDRYQAEQENQQRLTQLQRITDTLQTSIHLIHPLRDAGGQIVDFTFVTGNPAFINQSSLEQIDFIGKPLASLFPGYKTSGLFDIYRRVYESGERQRFEFHYDNDGLDIWVDAQVTRLGDDVLVTHTDHTKLKQAELATQRQAERLKLVTDSALTAIALYSIERDPATGEVVDLRYELINGRAEQMTGRNAEELVGHTMREVFPGIEKSGIWLQYKRLAETGETLRFQNQYVYDGYDLWYEVQGVRESGFIVLSFLDITELKRAQEFNRQQTDEFRQVLDNALTAISHFTAVRDENGQIVDFIYQSFNRISEHITGLKAGQVVGRRMLELFPGVRQSGVFDRWVRLVETGNTVRFQDYYQHDGFDFWFDTQAVKWGDGFIQSYVDISLIKQAELAQQKQAELLNTVLNATMTSVACYETVRDEQGRIKDFRFVLANQKTCNDLETTPEALYGTLLSEVNPAVVQSPIFQEYMQVVETGVPWAKERPFRGRWYYVSAVKLGDGMAMSSVDITEIYRYRQQIEAANAELSRSNENLEQFAYVASHDLQEPLRKIQSFSDVLKQQYAPGLGEQGADLINRMQLAAQRMSVLIRDLLSYSRLSTRKEPFRRVALNQVIANVLSDLEVVIHDKQATIELVDLPTVPGDERQLQQLFQNLLSNALKFTRSDERGAPISPRIRFTCAQINAASLPADATKQLLPVDVTIGEQPRRYWAIGLTDNGIGFEQHQAERIFGAFQRLYSRQHYPGTGIGLAIVRKVAENHSGAVVAEGKPGQGAVFTVYLPA</sequence>
<evidence type="ECO:0000256" key="1">
    <source>
        <dbReference type="ARBA" id="ARBA00000085"/>
    </source>
</evidence>
<dbReference type="InterPro" id="IPR005467">
    <property type="entry name" value="His_kinase_dom"/>
</dbReference>
<dbReference type="CDD" id="cd00082">
    <property type="entry name" value="HisKA"/>
    <property type="match status" value="1"/>
</dbReference>
<dbReference type="OrthoDB" id="9124519at2"/>
<dbReference type="InterPro" id="IPR035965">
    <property type="entry name" value="PAS-like_dom_sf"/>
</dbReference>
<organism evidence="7 8">
    <name type="scientific">Fibrisoma montanum</name>
    <dbReference type="NCBI Taxonomy" id="2305895"/>
    <lineage>
        <taxon>Bacteria</taxon>
        <taxon>Pseudomonadati</taxon>
        <taxon>Bacteroidota</taxon>
        <taxon>Cytophagia</taxon>
        <taxon>Cytophagales</taxon>
        <taxon>Spirosomataceae</taxon>
        <taxon>Fibrisoma</taxon>
    </lineage>
</organism>
<dbReference type="SUPFAM" id="SSF55874">
    <property type="entry name" value="ATPase domain of HSP90 chaperone/DNA topoisomerase II/histidine kinase"/>
    <property type="match status" value="1"/>
</dbReference>
<dbReference type="SUPFAM" id="SSF47384">
    <property type="entry name" value="Homodimeric domain of signal transducing histidine kinase"/>
    <property type="match status" value="1"/>
</dbReference>
<keyword evidence="4" id="KW-0808">Transferase</keyword>
<gene>
    <name evidence="7" type="ORF">DYU11_19665</name>
</gene>
<evidence type="ECO:0000256" key="3">
    <source>
        <dbReference type="ARBA" id="ARBA00022553"/>
    </source>
</evidence>
<keyword evidence="5" id="KW-0418">Kinase</keyword>
<dbReference type="SUPFAM" id="SSF55785">
    <property type="entry name" value="PYP-like sensor domain (PAS domain)"/>
    <property type="match status" value="5"/>
</dbReference>
<dbReference type="InterPro" id="IPR004358">
    <property type="entry name" value="Sig_transdc_His_kin-like_C"/>
</dbReference>
<dbReference type="Pfam" id="PF08448">
    <property type="entry name" value="PAS_4"/>
    <property type="match status" value="4"/>
</dbReference>
<dbReference type="EMBL" id="QXED01000005">
    <property type="protein sequence ID" value="RIV21617.1"/>
    <property type="molecule type" value="Genomic_DNA"/>
</dbReference>
<dbReference type="InterPro" id="IPR052162">
    <property type="entry name" value="Sensor_kinase/Photoreceptor"/>
</dbReference>
<dbReference type="InterPro" id="IPR000014">
    <property type="entry name" value="PAS"/>
</dbReference>
<dbReference type="PANTHER" id="PTHR43304">
    <property type="entry name" value="PHYTOCHROME-LIKE PROTEIN CPH1"/>
    <property type="match status" value="1"/>
</dbReference>
<dbReference type="EC" id="2.7.13.3" evidence="2"/>
<evidence type="ECO:0000256" key="2">
    <source>
        <dbReference type="ARBA" id="ARBA00012438"/>
    </source>
</evidence>
<dbReference type="InterPro" id="IPR036890">
    <property type="entry name" value="HATPase_C_sf"/>
</dbReference>
<keyword evidence="3" id="KW-0597">Phosphoprotein</keyword>
<dbReference type="Proteomes" id="UP000283523">
    <property type="component" value="Unassembled WGS sequence"/>
</dbReference>
<dbReference type="SMART" id="SM00091">
    <property type="entry name" value="PAS"/>
    <property type="match status" value="3"/>
</dbReference>
<dbReference type="InterPro" id="IPR013656">
    <property type="entry name" value="PAS_4"/>
</dbReference>
<dbReference type="PANTHER" id="PTHR43304:SF1">
    <property type="entry name" value="PAC DOMAIN-CONTAINING PROTEIN"/>
    <property type="match status" value="1"/>
</dbReference>
<dbReference type="InterPro" id="IPR036097">
    <property type="entry name" value="HisK_dim/P_sf"/>
</dbReference>
<evidence type="ECO:0000313" key="8">
    <source>
        <dbReference type="Proteomes" id="UP000283523"/>
    </source>
</evidence>
<dbReference type="Gene3D" id="1.10.287.130">
    <property type="match status" value="1"/>
</dbReference>
<accession>A0A418M6S1</accession>
<reference evidence="7 8" key="1">
    <citation type="submission" date="2018-08" db="EMBL/GenBank/DDBJ databases">
        <title>Fibrisoma montanum sp. nov., isolated from Danxia mountain soil.</title>
        <authorList>
            <person name="Huang Y."/>
        </authorList>
    </citation>
    <scope>NUCLEOTIDE SEQUENCE [LARGE SCALE GENOMIC DNA]</scope>
    <source>
        <strain evidence="7 8">HYT19</strain>
    </source>
</reference>